<name>A0ABV1DAA2_9FIRM</name>
<dbReference type="EMBL" id="JBBMFM010000098">
    <property type="protein sequence ID" value="MEQ2427300.1"/>
    <property type="molecule type" value="Genomic_DNA"/>
</dbReference>
<feature type="compositionally biased region" description="Basic and acidic residues" evidence="1">
    <location>
        <begin position="44"/>
        <end position="57"/>
    </location>
</feature>
<evidence type="ECO:0000256" key="1">
    <source>
        <dbReference type="SAM" id="MobiDB-lite"/>
    </source>
</evidence>
<dbReference type="Proteomes" id="UP001454086">
    <property type="component" value="Unassembled WGS sequence"/>
</dbReference>
<evidence type="ECO:0000313" key="2">
    <source>
        <dbReference type="EMBL" id="MEQ2427300.1"/>
    </source>
</evidence>
<protein>
    <submittedName>
        <fullName evidence="2">Uncharacterized protein</fullName>
    </submittedName>
</protein>
<evidence type="ECO:0000313" key="3">
    <source>
        <dbReference type="Proteomes" id="UP001454086"/>
    </source>
</evidence>
<dbReference type="RefSeq" id="WP_008718181.1">
    <property type="nucleotide sequence ID" value="NZ_JAJFDX010000001.1"/>
</dbReference>
<comment type="caution">
    <text evidence="2">The sequence shown here is derived from an EMBL/GenBank/DDBJ whole genome shotgun (WGS) entry which is preliminary data.</text>
</comment>
<organism evidence="2 3">
    <name type="scientific">Enterocloster hominis</name>
    <name type="common">ex Hitch et al. 2024</name>
    <dbReference type="NCBI Taxonomy" id="1917870"/>
    <lineage>
        <taxon>Bacteria</taxon>
        <taxon>Bacillati</taxon>
        <taxon>Bacillota</taxon>
        <taxon>Clostridia</taxon>
        <taxon>Lachnospirales</taxon>
        <taxon>Lachnospiraceae</taxon>
        <taxon>Enterocloster</taxon>
    </lineage>
</organism>
<sequence>MEGDDRLNKNILKEYKDDQLLKEVCWAQKAVDESEVPQPEPDELDKIMNKIEHGHDK</sequence>
<proteinExistence type="predicted"/>
<reference evidence="2 3" key="1">
    <citation type="submission" date="2024-03" db="EMBL/GenBank/DDBJ databases">
        <title>Human intestinal bacterial collection.</title>
        <authorList>
            <person name="Pauvert C."/>
            <person name="Hitch T.C.A."/>
            <person name="Clavel T."/>
        </authorList>
    </citation>
    <scope>NUCLEOTIDE SEQUENCE [LARGE SCALE GENOMIC DNA]</scope>
    <source>
        <strain evidence="2 3">CLA-SR-H021</strain>
    </source>
</reference>
<accession>A0ABV1DAA2</accession>
<keyword evidence="3" id="KW-1185">Reference proteome</keyword>
<gene>
    <name evidence="2" type="ORF">WMQ36_20245</name>
</gene>
<feature type="region of interest" description="Disordered" evidence="1">
    <location>
        <begin position="32"/>
        <end position="57"/>
    </location>
</feature>